<comment type="caution">
    <text evidence="1">The sequence shown here is derived from an EMBL/GenBank/DDBJ whole genome shotgun (WGS) entry which is preliminary data.</text>
</comment>
<keyword evidence="2" id="KW-1185">Reference proteome</keyword>
<dbReference type="AlphaFoldDB" id="A0AAD9G8U1"/>
<dbReference type="Proteomes" id="UP001259832">
    <property type="component" value="Unassembled WGS sequence"/>
</dbReference>
<evidence type="ECO:0000313" key="2">
    <source>
        <dbReference type="Proteomes" id="UP001259832"/>
    </source>
</evidence>
<dbReference type="EMBL" id="JASMQC010000027">
    <property type="protein sequence ID" value="KAK1933962.1"/>
    <property type="molecule type" value="Genomic_DNA"/>
</dbReference>
<gene>
    <name evidence="1" type="ORF">P3T76_011722</name>
</gene>
<reference evidence="1" key="1">
    <citation type="submission" date="2023-08" db="EMBL/GenBank/DDBJ databases">
        <title>Reference Genome Resource for the Citrus Pathogen Phytophthora citrophthora.</title>
        <authorList>
            <person name="Moller H."/>
            <person name="Coetzee B."/>
            <person name="Rose L.J."/>
            <person name="Van Niekerk J.M."/>
        </authorList>
    </citation>
    <scope>NUCLEOTIDE SEQUENCE</scope>
    <source>
        <strain evidence="1">STE-U-9442</strain>
    </source>
</reference>
<accession>A0AAD9G8U1</accession>
<organism evidence="1 2">
    <name type="scientific">Phytophthora citrophthora</name>
    <dbReference type="NCBI Taxonomy" id="4793"/>
    <lineage>
        <taxon>Eukaryota</taxon>
        <taxon>Sar</taxon>
        <taxon>Stramenopiles</taxon>
        <taxon>Oomycota</taxon>
        <taxon>Peronosporomycetes</taxon>
        <taxon>Peronosporales</taxon>
        <taxon>Peronosporaceae</taxon>
        <taxon>Phytophthora</taxon>
    </lineage>
</organism>
<name>A0AAD9G8U1_9STRA</name>
<protein>
    <submittedName>
        <fullName evidence="1">Uncharacterized protein</fullName>
    </submittedName>
</protein>
<proteinExistence type="predicted"/>
<sequence length="303" mass="34617">MVHLNHKWRDDEYAFPPLTKITRSTLKCQRLAQGEANRCGSFTNVGIKWGSPISWDIVAGAAEICRNVLGDEIWFTSHCFRSGGAQYRFVFAPEKHRWSVKLVKWWDGWASSEKAETVTWYLLDNVLEREENQLGDLFAPDASIPASTLARPSKAYKASNLVTLMLQILILRENAMFKIYRLPLSERSRTASSKNYVASKNLHKYHSSSEGNEIILPPRNRPGIPMTIMELPDAKSWRDFVYQYWNANPALHQYRAGVDMFLVSLYSFTTNMAATTTCSFAVRLQGDLAVNRILAEIKKIKNM</sequence>
<evidence type="ECO:0000313" key="1">
    <source>
        <dbReference type="EMBL" id="KAK1933962.1"/>
    </source>
</evidence>